<keyword evidence="2" id="KW-1133">Transmembrane helix</keyword>
<keyword evidence="4" id="KW-1185">Reference proteome</keyword>
<comment type="caution">
    <text evidence="3">The sequence shown here is derived from an EMBL/GenBank/DDBJ whole genome shotgun (WGS) entry which is preliminary data.</text>
</comment>
<organism evidence="3 4">
    <name type="scientific">Streptomonospora halophila</name>
    <dbReference type="NCBI Taxonomy" id="427369"/>
    <lineage>
        <taxon>Bacteria</taxon>
        <taxon>Bacillati</taxon>
        <taxon>Actinomycetota</taxon>
        <taxon>Actinomycetes</taxon>
        <taxon>Streptosporangiales</taxon>
        <taxon>Nocardiopsidaceae</taxon>
        <taxon>Streptomonospora</taxon>
    </lineage>
</organism>
<name>A0ABP9GT48_9ACTN</name>
<feature type="compositionally biased region" description="Basic and acidic residues" evidence="1">
    <location>
        <begin position="1"/>
        <end position="14"/>
    </location>
</feature>
<feature type="transmembrane region" description="Helical" evidence="2">
    <location>
        <begin position="105"/>
        <end position="124"/>
    </location>
</feature>
<feature type="region of interest" description="Disordered" evidence="1">
    <location>
        <begin position="1"/>
        <end position="77"/>
    </location>
</feature>
<feature type="transmembrane region" description="Helical" evidence="2">
    <location>
        <begin position="161"/>
        <end position="179"/>
    </location>
</feature>
<keyword evidence="2" id="KW-0812">Transmembrane</keyword>
<sequence length="205" mass="22079">MPDNAERGPDHPASDPRPQYRRYPGGAEFPPGRHAPGGYHLPEDEAEPAPPTEPALPGETPPEPETPAGGAEQEPAPVAAERFRRAEPARRKAIPAVRGTRHWRLWISTALFVMFTGSWADYLAPSTRALWHLAFWGLLGAAALVSVYRERRNGWDPSPRWHWPAAAVAGTIATEVLVATVGSTAVTAGSAVVLALGVFLVLMFG</sequence>
<reference evidence="4" key="1">
    <citation type="journal article" date="2019" name="Int. J. Syst. Evol. Microbiol.">
        <title>The Global Catalogue of Microorganisms (GCM) 10K type strain sequencing project: providing services to taxonomists for standard genome sequencing and annotation.</title>
        <authorList>
            <consortium name="The Broad Institute Genomics Platform"/>
            <consortium name="The Broad Institute Genome Sequencing Center for Infectious Disease"/>
            <person name="Wu L."/>
            <person name="Ma J."/>
        </authorList>
    </citation>
    <scope>NUCLEOTIDE SEQUENCE [LARGE SCALE GENOMIC DNA]</scope>
    <source>
        <strain evidence="4">JCM 18123</strain>
    </source>
</reference>
<dbReference type="RefSeq" id="WP_345558328.1">
    <property type="nucleotide sequence ID" value="NZ_BAABIK010000028.1"/>
</dbReference>
<accession>A0ABP9GT48</accession>
<proteinExistence type="predicted"/>
<feature type="transmembrane region" description="Helical" evidence="2">
    <location>
        <begin position="185"/>
        <end position="204"/>
    </location>
</feature>
<feature type="compositionally biased region" description="Pro residues" evidence="1">
    <location>
        <begin position="48"/>
        <end position="65"/>
    </location>
</feature>
<evidence type="ECO:0000256" key="1">
    <source>
        <dbReference type="SAM" id="MobiDB-lite"/>
    </source>
</evidence>
<gene>
    <name evidence="3" type="ORF">GCM10023224_41970</name>
</gene>
<keyword evidence="2" id="KW-0472">Membrane</keyword>
<dbReference type="EMBL" id="BAABIK010000028">
    <property type="protein sequence ID" value="GAA4952810.1"/>
    <property type="molecule type" value="Genomic_DNA"/>
</dbReference>
<protein>
    <submittedName>
        <fullName evidence="3">Uncharacterized protein</fullName>
    </submittedName>
</protein>
<feature type="compositionally biased region" description="Low complexity" evidence="1">
    <location>
        <begin position="66"/>
        <end position="77"/>
    </location>
</feature>
<evidence type="ECO:0000256" key="2">
    <source>
        <dbReference type="SAM" id="Phobius"/>
    </source>
</evidence>
<feature type="transmembrane region" description="Helical" evidence="2">
    <location>
        <begin position="130"/>
        <end position="149"/>
    </location>
</feature>
<evidence type="ECO:0000313" key="4">
    <source>
        <dbReference type="Proteomes" id="UP001499993"/>
    </source>
</evidence>
<evidence type="ECO:0000313" key="3">
    <source>
        <dbReference type="EMBL" id="GAA4952810.1"/>
    </source>
</evidence>
<dbReference type="Proteomes" id="UP001499993">
    <property type="component" value="Unassembled WGS sequence"/>
</dbReference>